<keyword evidence="11" id="KW-1185">Reference proteome</keyword>
<dbReference type="Gene3D" id="6.10.140.1830">
    <property type="match status" value="1"/>
</dbReference>
<dbReference type="GO" id="GO:0004315">
    <property type="term" value="F:3-oxoacyl-[acyl-carrier-protein] synthase activity"/>
    <property type="evidence" value="ECO:0007669"/>
    <property type="project" value="InterPro"/>
</dbReference>
<dbReference type="Pfam" id="PF00109">
    <property type="entry name" value="ketoacyl-synt"/>
    <property type="match status" value="2"/>
</dbReference>
<dbReference type="PANTHER" id="PTHR43775:SF51">
    <property type="entry name" value="INACTIVE PHENOLPHTHIOCEROL SYNTHESIS POLYKETIDE SYNTHASE TYPE I PKS1-RELATED"/>
    <property type="match status" value="1"/>
</dbReference>
<evidence type="ECO:0000313" key="10">
    <source>
        <dbReference type="EMBL" id="GID70836.1"/>
    </source>
</evidence>
<proteinExistence type="predicted"/>
<feature type="domain" description="Ketosynthase family 3 (KS3)" evidence="8">
    <location>
        <begin position="1"/>
        <end position="180"/>
    </location>
</feature>
<dbReference type="CDD" id="cd08956">
    <property type="entry name" value="KR_3_FAS_SDR_x"/>
    <property type="match status" value="2"/>
</dbReference>
<dbReference type="EMBL" id="BOMH01000084">
    <property type="protein sequence ID" value="GID70836.1"/>
    <property type="molecule type" value="Genomic_DNA"/>
</dbReference>
<organism evidence="10 11">
    <name type="scientific">Actinoplanes cyaneus</name>
    <dbReference type="NCBI Taxonomy" id="52696"/>
    <lineage>
        <taxon>Bacteria</taxon>
        <taxon>Bacillati</taxon>
        <taxon>Actinomycetota</taxon>
        <taxon>Actinomycetes</taxon>
        <taxon>Micromonosporales</taxon>
        <taxon>Micromonosporaceae</taxon>
        <taxon>Actinoplanes</taxon>
    </lineage>
</organism>
<evidence type="ECO:0000259" key="7">
    <source>
        <dbReference type="PROSITE" id="PS50075"/>
    </source>
</evidence>
<dbReference type="Pfam" id="PF14765">
    <property type="entry name" value="PS-DH"/>
    <property type="match status" value="2"/>
</dbReference>
<dbReference type="CDD" id="cd00833">
    <property type="entry name" value="PKS"/>
    <property type="match status" value="3"/>
</dbReference>
<keyword evidence="5" id="KW-0012">Acyltransferase</keyword>
<name>A0A919MH22_9ACTN</name>
<feature type="domain" description="Carrier" evidence="7">
    <location>
        <begin position="2678"/>
        <end position="2753"/>
    </location>
</feature>
<dbReference type="GO" id="GO:0006633">
    <property type="term" value="P:fatty acid biosynthetic process"/>
    <property type="evidence" value="ECO:0007669"/>
    <property type="project" value="InterPro"/>
</dbReference>
<sequence length="4423" mass="459126">MERLSDAQRLGHPILAVLRGSAVNSDGASNGLTAPNGGAQQRVILQALAAAGLSPADVDAVEAHGTGTRLGDPIEAQALLATYGQDRSQPLLLGSFKSNVGHAQAAAGVGGVIKTILALRHAHLPKTLHVDEPTPQVDWASGAVELLTSARDWPPVDRPRRAAVSSFGISGTNAHVILEQAPEPAERSESVPVAGLPVVPIVVTAKSAASLEAHITAVRRLPAPAAATLAARPVHEHRAVLLGDTTVRGTATDGRLAIVFTGQGSQRAEMGRELYQAFPVFARAFDEVAALLEIPGLDPDQTGWAQPSIFALEVALLALVRSWGISADVFAGHSIGEITAAYARGDLSLPEAATLISARARLMQALPAGGVMVAVQASEAEVRAAFPDVDLAAVNGPRSVVVAGPEAEISPVEAHGWKTTRLRTSHAFHSRLMDPMLDEFRAAIATIPNAEYWVAHVRDTVRFGDTIAALDADRVLELGPDTVLATLAREADVFAVAAMRRGRSEVETLLTAVAELFAHGQDVRWPELLGEPVGDPAELPTYPFDRRRYWLRPGPREATAAEDTEFWAAIDSADLSLVARELRIDAEAYRETLGALVPALASWRRRKGVDGWRYRETWKPVPDPTTRALTGTWLLIGDTTATVAEPLIRAGATVVTAGSAADLEGHGDVAGVLALPGSPAETLAVAQAGIGPLWILTHGSGDEIWGLGRVAGLEFPDRWGGLIELPATLDERTGDRLVTILAGGLDAEDQIALRPSGIHVRRLEHAPPATGGGWQPRGTVLVTGGTGALGSRVAWWAAANGATHLVLTSRRGPDAPGVAELTERIRAAGAEVTVIAADLADRDQVAALLAAVPGELTAVVHAAGIAHSASLTDLDPATLDAVLAGKAAGARHLDELLGDTPLDAFVLFSSIAATWGSGWGGAYAAANAALDALARDRRSRGLAATALAWGPWAGAGMAAGDTGAGLSRRGITALDPELAVEVLRHAVTGPDAVLTVADVDWPSFVETFAAARRRPLLEDLPEVAALAVDEPVAETGWRSRLAALPAGQRESALADLVRGHAAKVLGYPSADAVALKRPFRELGFDSLTAVDLRNALAAETGLRLSPTLAFDYPTPLELARHLQERVFGADAPAEVVTVPAATDDDPIVLTAMACRFPGGVSTPEQLWDLVAGEVDAVGPFPQDRGWDLDGLFDADGKSGTSYVLNGGFVDGADRFDPALFGISPREALAMDPQQRLLLEIAWETFERAGLDPLKLGGHQIGVFVGTTYQGYPSLLENSADDLSGYLGIGSAGSVASGRIAYTFGLEGPAVTVDTACSSALVALHLAAGALRRGECVLALAGGVTVMATPGTFTEFSKQKGLAGDGRCKAFAAAADGTGWAEGAGMLLVERLSTARAAGRPVLAVVTGSAVNSDGASNGLTAPNGPSQQRVIRAALAGAGLSAADVDAVEAHGTGTTLGDPIEAQALLATYGQDRPDPLWLGSIKSNIGHTQSAAGAAGIIKMILAMRHGLLPRTLHVDAPTPNVDWSVGRVELLTQARAWPAGQRRRRAGISAFGVSGTNAHVILEEPPASEQTPAAPTTLPILPYVVSAATDDGLSAQTARLRDWLDTHTDANPLDVARTLAGRAALTHRAVYLAPGRAPLMRALKRADTAARGEVAEGRLALLFTGQGAQRVTMGEQLYAAFPVFARAFDEVCALADPQLGQPLRLVVFADPDALDTTGYAQPAIFAIEVALLALLRHWGLEPDMVAGHSIGEIAAAYAAGVLSLEDAVTLVTARARLMQALPAGGVMLAVQASPGDVRAAFPEVDIAAVNGPSAVVVSGPEAQIAPVAAHGWKTTRLRTSHAFHSRLMDPMLDEFRAVVRTLTFHPPVLTADARWADPEYWVGHVRDTVRFTDTIAGLTTQGADRFLEVGPDGVLTALTAALVPDALVVPSLRRDRDEVTTLLTGVAALHARGTDVDWPAVLGGAGTPIADLPTYAFQRERYWPRPGTGAEFDPAGLGLGLAGHPLLAATVSLAGTGGSVLTGRVSARTQPWLADHTILGTVLVPGTALLDLALAAAASAGAPAVEELVLQQPLRLTGDDVDVQVSVGEPDADGRRAIGVHSRAGDQWTVHATGVAGTSAAQAETFAWPPAGASRIDTADLYDRLAASGYDYGPAFRGLREAWRDGDDLYVAAELDADPDGFAVHPALLDAVLHGLSAVADDGPGATRLPFAFTGVTVHADGATLLRARLRVSGESVRVDAIDAAGEPVATVQGLVFRAVTAEDSAAGEVDRSLFTVTWTAQDVAAAADAPVVIRLGEHLPSVAPVLLVDASAPGPAIERTGALLGLLQAWLADPAWARSRLVVRTFGDDPDAAALWGLVRSAQSEHPDRIHLLDGPDDVFCPVPQARVRDGAVEVPRLARMTSGGTADFGDGAVVVTGATGTLGGLVAEHLVRAHGVRRLILISRSAKPMPIEGAEVRAVACDLGDAAAVAEALRGEQVSAVVHAAGVIDDGVLESLTPERLATVFRAKVDAVRNLVAATAGLKQLVLFSSAAGIFGNAGQGNYAAANAFLDAYAARLRGQGIPATSIAWGLWDAGLGATLTETDRRRMAAAGFGALDAEAGLALFDAAVAAGHPLAVPMRLDLAAVRRAGEPHPLLTGLVPAVTRRRAAASPRGTAASLTLDLAGLEEAERLAATLATVRAAAAAVLGYPSADAIPAARAFRELGFDSLTAVELRNRLASETGLRLPATLIFDYPNATALAEHLVAALAPDTAVTPAEVIPVTAAVTGDPIVIVGMACRYPGGVTSPDELWELVAQGRDGIGPFPGDRGWDVENLYHPDPDNPGTSYAREGGFLYDAADFDPGLFGISPREGMAMDPQQRLLLESAWETLERAGVDPLGLRGSRTGVFVGLMYHDYLGRLTAVPEEVEGFLGTGNSGSVASGRIAYTFGLEGPAVTVDTACSSSLVSLHLAVQALRSGECDLALAGGVTVMATPDTFTGFSRQRGLAADGRCKSFAAAADGTGWGEGVGMLLVERLSDAERHGHRVLAIVRGTAVNQDGASNGLTAPNGPAQQRVIRQALANAGLAPGDVDAVEAHGTGTTLGDPIEAQALLATYGQDREQPLWLGSIKSNIGHTQAAAGAAGIIKMIQAMRYGVLPPTLHVEEPTPQVDWAAGNVELLTGAQPWPAGPRPRRAGVSSFGISGTNAHVILEEPPAPAAPVPPVDRVVPLVVTANDPAALAAQLARVRGAHGDPAAVGHALTSRAVLPHRAVLLSGDHEPVATGRAAEGRLAMVFTGQGAQRAGMGRELYAAFPVYARAFDQVTALLEIPDLAPEQTGWAQPAIFAVEVALLALLRSWRITPDVVAGHSIGEIVAAYAAGVFSLEDAATLVSARARLMQALPAGGVMLAVQASEKDVRAAFPDVDLAAVNGPAAVVVAGLEAGIAPVERHGWTTTRLRTSHAFHSRLMDPMLDEFRAVVRTLSFRAPRLTGNAQWADPEYWVTHVRDTVRFADTVAGLDTARVLEIGPDAVLTAMIQDARPELTAAATLRRGRGEVTTLLTAVAQLFAAGQDVDWAATFGTGPAPVLDLPTYPFQRQRLWIDVIDTAGDLSGAGLREAGHPLLGAEITLPAGDTRLFTGRLTAGTPGWLADHTVFGTVIVPGAALADIALAAGERAGTPVLDELLLQAPLVVPATVRVTVGEPGADGRRAVTIYSQPDEGDGWTTHATGTLSYTAPEPVVVPEVTGAPIELDGLYPRLADAGLRYGPAFQGLTGVVSDGSSVVADVRRDDLDTGGYGLHPALLDAALHAIGAAGLFDGTVRLPFAVNGARLHAVGATALRVHLTRTGDSSVRVIALDTTGAPVLTIDELAFRPVTEDQVQAGSGFRSLYGVDWVPQPVTPGEKPVVIPLGEPLPAPAPVLLIDAGKPGDALERAARLLTTLQEWLADPAWAQSRLVVRTSGAAGDDVTDPDGGALWGLVRTAQSENPGRIHLVDGPDDTFLPVPQALVRDGVVRVPRLARVREQDRPVDFGDGAVVVTGATGTLGGLVAEHLVRAHGVRRLILISRSAKPMTIEGAEVRSVACDLADAAAVRAALAGERVTAVVHAAGVLDDGTLESMTPERLATVFAAKVDAVRNLVAATSGLSALVLFSSASGLFGNAGQANYSAANTFLDACAAHLRGQGIPATSVAWGLWAAGMGEGVDRARLARGGFGALSAADGLAGFDAAIRSGRSLVAPIVLDLAAVRAGGEVPELLRGLVPAPRRAGEAAPAAPRLAEELAQLDDADREKALRELIRARTAGVLGYASPKDVEPARGFLELGFDSLTAVELRNRLTAEIGLRLTATLLFDHPSPVALARHLAELLRPERPADAVLAELAALEDRLRAAALDEAQRAEVGSRLRALAASWAAPASATGGEDDLQSATADEIFDLLDELGTP</sequence>
<dbReference type="InterPro" id="IPR049552">
    <property type="entry name" value="PKS_DH_N"/>
</dbReference>
<dbReference type="SUPFAM" id="SSF53901">
    <property type="entry name" value="Thiolase-like"/>
    <property type="match status" value="3"/>
</dbReference>
<dbReference type="InterPro" id="IPR014031">
    <property type="entry name" value="Ketoacyl_synth_C"/>
</dbReference>
<dbReference type="FunFam" id="1.10.1200.10:FF:000007">
    <property type="entry name" value="Probable polyketide synthase pks17"/>
    <property type="match status" value="3"/>
</dbReference>
<dbReference type="InterPro" id="IPR042104">
    <property type="entry name" value="PKS_dehydratase_sf"/>
</dbReference>
<dbReference type="InterPro" id="IPR032821">
    <property type="entry name" value="PKS_assoc"/>
</dbReference>
<dbReference type="InterPro" id="IPR009081">
    <property type="entry name" value="PP-bd_ACP"/>
</dbReference>
<feature type="domain" description="Ketosynthase family 3 (KS3)" evidence="8">
    <location>
        <begin position="2773"/>
        <end position="3197"/>
    </location>
</feature>
<dbReference type="SMART" id="SM00823">
    <property type="entry name" value="PKS_PP"/>
    <property type="match status" value="3"/>
</dbReference>
<dbReference type="InterPro" id="IPR049551">
    <property type="entry name" value="PKS_DH_C"/>
</dbReference>
<feature type="domain" description="Carrier" evidence="7">
    <location>
        <begin position="1051"/>
        <end position="1126"/>
    </location>
</feature>
<dbReference type="SMART" id="SM01294">
    <property type="entry name" value="PKS_PP_betabranch"/>
    <property type="match status" value="3"/>
</dbReference>
<dbReference type="InterPro" id="IPR041618">
    <property type="entry name" value="PKS_DE"/>
</dbReference>
<keyword evidence="3" id="KW-0808">Transferase</keyword>
<dbReference type="InterPro" id="IPR001227">
    <property type="entry name" value="Ac_transferase_dom_sf"/>
</dbReference>
<dbReference type="InterPro" id="IPR013968">
    <property type="entry name" value="PKS_KR"/>
</dbReference>
<feature type="region of interest" description="N-terminal hotdog fold" evidence="6">
    <location>
        <begin position="3604"/>
        <end position="3722"/>
    </location>
</feature>
<evidence type="ECO:0000256" key="5">
    <source>
        <dbReference type="ARBA" id="ARBA00023315"/>
    </source>
</evidence>
<dbReference type="InterPro" id="IPR020807">
    <property type="entry name" value="PKS_DH"/>
</dbReference>
<dbReference type="Pfam" id="PF21089">
    <property type="entry name" value="PKS_DH_N"/>
    <property type="match status" value="2"/>
</dbReference>
<dbReference type="Gene3D" id="1.10.1200.10">
    <property type="entry name" value="ACP-like"/>
    <property type="match status" value="3"/>
</dbReference>
<dbReference type="Pfam" id="PF00550">
    <property type="entry name" value="PP-binding"/>
    <property type="match status" value="3"/>
</dbReference>
<dbReference type="Gene3D" id="3.10.129.110">
    <property type="entry name" value="Polyketide synthase dehydratase"/>
    <property type="match status" value="2"/>
</dbReference>
<dbReference type="SMART" id="SM00827">
    <property type="entry name" value="PKS_AT"/>
    <property type="match status" value="3"/>
</dbReference>
<dbReference type="InterPro" id="IPR020806">
    <property type="entry name" value="PKS_PP-bd"/>
</dbReference>
<accession>A0A919MH22</accession>
<reference evidence="10" key="1">
    <citation type="submission" date="2021-01" db="EMBL/GenBank/DDBJ databases">
        <title>Whole genome shotgun sequence of Actinoplanes cyaneus NBRC 14990.</title>
        <authorList>
            <person name="Komaki H."/>
            <person name="Tamura T."/>
        </authorList>
    </citation>
    <scope>NUCLEOTIDE SEQUENCE</scope>
    <source>
        <strain evidence="10">NBRC 14990</strain>
    </source>
</reference>
<dbReference type="FunFam" id="3.40.47.10:FF:000019">
    <property type="entry name" value="Polyketide synthase type I"/>
    <property type="match status" value="2"/>
</dbReference>
<evidence type="ECO:0000259" key="9">
    <source>
        <dbReference type="PROSITE" id="PS52019"/>
    </source>
</evidence>
<evidence type="ECO:0008006" key="12">
    <source>
        <dbReference type="Google" id="ProtNLM"/>
    </source>
</evidence>
<feature type="domain" description="PKS/mFAS DH" evidence="9">
    <location>
        <begin position="3604"/>
        <end position="3864"/>
    </location>
</feature>
<dbReference type="InterPro" id="IPR016035">
    <property type="entry name" value="Acyl_Trfase/lysoPLipase"/>
</dbReference>
<dbReference type="Gene3D" id="3.40.366.10">
    <property type="entry name" value="Malonyl-Coenzyme A Acyl Carrier Protein, domain 2"/>
    <property type="match status" value="3"/>
</dbReference>
<dbReference type="PROSITE" id="PS52019">
    <property type="entry name" value="PKS_MFAS_DH"/>
    <property type="match status" value="2"/>
</dbReference>
<dbReference type="Gene3D" id="3.40.47.10">
    <property type="match status" value="3"/>
</dbReference>
<dbReference type="InterPro" id="IPR057326">
    <property type="entry name" value="KR_dom"/>
</dbReference>
<dbReference type="InterPro" id="IPR020841">
    <property type="entry name" value="PKS_Beta-ketoAc_synthase_dom"/>
</dbReference>
<dbReference type="PROSITE" id="PS52004">
    <property type="entry name" value="KS3_2"/>
    <property type="match status" value="3"/>
</dbReference>
<dbReference type="Gene3D" id="3.40.50.720">
    <property type="entry name" value="NAD(P)-binding Rossmann-like Domain"/>
    <property type="match status" value="3"/>
</dbReference>
<dbReference type="Gene3D" id="1.10.287.1960">
    <property type="match status" value="1"/>
</dbReference>
<keyword evidence="2" id="KW-0597">Phosphoprotein</keyword>
<dbReference type="SMART" id="SM00822">
    <property type="entry name" value="PKS_KR"/>
    <property type="match status" value="3"/>
</dbReference>
<dbReference type="Gene3D" id="3.30.70.3290">
    <property type="match status" value="3"/>
</dbReference>
<evidence type="ECO:0000313" key="11">
    <source>
        <dbReference type="Proteomes" id="UP000619479"/>
    </source>
</evidence>
<dbReference type="Pfam" id="PF02801">
    <property type="entry name" value="Ketoacyl-synt_C"/>
    <property type="match status" value="3"/>
</dbReference>
<evidence type="ECO:0000259" key="8">
    <source>
        <dbReference type="PROSITE" id="PS52004"/>
    </source>
</evidence>
<dbReference type="InterPro" id="IPR014043">
    <property type="entry name" value="Acyl_transferase_dom"/>
</dbReference>
<dbReference type="InterPro" id="IPR014030">
    <property type="entry name" value="Ketoacyl_synth_N"/>
</dbReference>
<dbReference type="InterPro" id="IPR016039">
    <property type="entry name" value="Thiolase-like"/>
</dbReference>
<feature type="domain" description="Carrier" evidence="7">
    <location>
        <begin position="4270"/>
        <end position="4348"/>
    </location>
</feature>
<dbReference type="GO" id="GO:0004312">
    <property type="term" value="F:fatty acid synthase activity"/>
    <property type="evidence" value="ECO:0007669"/>
    <property type="project" value="TreeGrafter"/>
</dbReference>
<dbReference type="PROSITE" id="PS50075">
    <property type="entry name" value="CARRIER"/>
    <property type="match status" value="3"/>
</dbReference>
<dbReference type="InterPro" id="IPR016036">
    <property type="entry name" value="Malonyl_transacylase_ACP-bd"/>
</dbReference>
<dbReference type="InterPro" id="IPR049900">
    <property type="entry name" value="PKS_mFAS_DH"/>
</dbReference>
<dbReference type="CDD" id="cd08952">
    <property type="entry name" value="KR_1_SDR_x"/>
    <property type="match status" value="1"/>
</dbReference>
<feature type="active site" description="Proton donor; for dehydratase activity" evidence="6">
    <location>
        <position position="3788"/>
    </location>
</feature>
<comment type="caution">
    <text evidence="10">The sequence shown here is derived from an EMBL/GenBank/DDBJ whole genome shotgun (WGS) entry which is preliminary data.</text>
</comment>
<feature type="active site" description="Proton acceptor; for dehydratase activity" evidence="6">
    <location>
        <position position="3636"/>
    </location>
</feature>
<dbReference type="SUPFAM" id="SSF51735">
    <property type="entry name" value="NAD(P)-binding Rossmann-fold domains"/>
    <property type="match status" value="6"/>
</dbReference>
<keyword evidence="1" id="KW-0596">Phosphopantetheine</keyword>
<dbReference type="InterPro" id="IPR050091">
    <property type="entry name" value="PKS_NRPS_Biosynth_Enz"/>
</dbReference>
<protein>
    <recommendedName>
        <fullName evidence="12">Acyl transferase domain-containing protein</fullName>
    </recommendedName>
</protein>
<dbReference type="PANTHER" id="PTHR43775">
    <property type="entry name" value="FATTY ACID SYNTHASE"/>
    <property type="match status" value="1"/>
</dbReference>
<dbReference type="Pfam" id="PF08659">
    <property type="entry name" value="KR"/>
    <property type="match status" value="3"/>
</dbReference>
<feature type="region of interest" description="C-terminal hotdog fold" evidence="6">
    <location>
        <begin position="3730"/>
        <end position="3864"/>
    </location>
</feature>
<evidence type="ECO:0000256" key="3">
    <source>
        <dbReference type="ARBA" id="ARBA00022679"/>
    </source>
</evidence>
<feature type="active site" description="Proton acceptor; for dehydratase activity" evidence="6">
    <location>
        <position position="2039"/>
    </location>
</feature>
<feature type="active site" description="Proton donor; for dehydratase activity" evidence="6">
    <location>
        <position position="2193"/>
    </location>
</feature>
<dbReference type="Proteomes" id="UP000619479">
    <property type="component" value="Unassembled WGS sequence"/>
</dbReference>
<dbReference type="InterPro" id="IPR006162">
    <property type="entry name" value="Ppantetheine_attach_site"/>
</dbReference>
<dbReference type="SMART" id="SM00825">
    <property type="entry name" value="PKS_KS"/>
    <property type="match status" value="3"/>
</dbReference>
<dbReference type="PROSITE" id="PS00606">
    <property type="entry name" value="KS3_1"/>
    <property type="match status" value="2"/>
</dbReference>
<evidence type="ECO:0000256" key="1">
    <source>
        <dbReference type="ARBA" id="ARBA00022450"/>
    </source>
</evidence>
<feature type="region of interest" description="N-terminal hotdog fold" evidence="6">
    <location>
        <begin position="2007"/>
        <end position="2126"/>
    </location>
</feature>
<feature type="domain" description="PKS/mFAS DH" evidence="9">
    <location>
        <begin position="2007"/>
        <end position="2269"/>
    </location>
</feature>
<dbReference type="SUPFAM" id="SSF47336">
    <property type="entry name" value="ACP-like"/>
    <property type="match status" value="3"/>
</dbReference>
<keyword evidence="4" id="KW-0511">Multifunctional enzyme</keyword>
<evidence type="ECO:0000256" key="4">
    <source>
        <dbReference type="ARBA" id="ARBA00023268"/>
    </source>
</evidence>
<dbReference type="InterPro" id="IPR036291">
    <property type="entry name" value="NAD(P)-bd_dom_sf"/>
</dbReference>
<dbReference type="SMART" id="SM00826">
    <property type="entry name" value="PKS_DH"/>
    <property type="match status" value="2"/>
</dbReference>
<dbReference type="Gene3D" id="3.30.70.250">
    <property type="entry name" value="Malonyl-CoA ACP transacylase, ACP-binding"/>
    <property type="match status" value="1"/>
</dbReference>
<dbReference type="SUPFAM" id="SSF52151">
    <property type="entry name" value="FabD/lysophospholipase-like"/>
    <property type="match status" value="3"/>
</dbReference>
<feature type="region of interest" description="C-terminal hotdog fold" evidence="6">
    <location>
        <begin position="2136"/>
        <end position="2269"/>
    </location>
</feature>
<dbReference type="SUPFAM" id="SSF55048">
    <property type="entry name" value="Probable ACP-binding domain of malonyl-CoA ACP transacylase"/>
    <property type="match status" value="2"/>
</dbReference>
<evidence type="ECO:0000256" key="6">
    <source>
        <dbReference type="PROSITE-ProRule" id="PRU01363"/>
    </source>
</evidence>
<dbReference type="GO" id="GO:0031177">
    <property type="term" value="F:phosphopantetheine binding"/>
    <property type="evidence" value="ECO:0007669"/>
    <property type="project" value="InterPro"/>
</dbReference>
<dbReference type="Pfam" id="PF18369">
    <property type="entry name" value="PKS_DE"/>
    <property type="match status" value="1"/>
</dbReference>
<dbReference type="Pfam" id="PF00698">
    <property type="entry name" value="Acyl_transf_1"/>
    <property type="match status" value="3"/>
</dbReference>
<dbReference type="InterPro" id="IPR018201">
    <property type="entry name" value="Ketoacyl_synth_AS"/>
</dbReference>
<evidence type="ECO:0000256" key="2">
    <source>
        <dbReference type="ARBA" id="ARBA00022553"/>
    </source>
</evidence>
<gene>
    <name evidence="10" type="ORF">Acy02nite_87170</name>
</gene>
<dbReference type="InterPro" id="IPR036736">
    <property type="entry name" value="ACP-like_sf"/>
</dbReference>
<feature type="domain" description="Ketosynthase family 3 (KS3)" evidence="8">
    <location>
        <begin position="1144"/>
        <end position="1567"/>
    </location>
</feature>
<dbReference type="Pfam" id="PF16197">
    <property type="entry name" value="KAsynt_C_assoc"/>
    <property type="match status" value="3"/>
</dbReference>
<dbReference type="PROSITE" id="PS00012">
    <property type="entry name" value="PHOSPHOPANTETHEINE"/>
    <property type="match status" value="3"/>
</dbReference>